<evidence type="ECO:0000313" key="3">
    <source>
        <dbReference type="Proteomes" id="UP000260812"/>
    </source>
</evidence>
<dbReference type="GO" id="GO:0016747">
    <property type="term" value="F:acyltransferase activity, transferring groups other than amino-acyl groups"/>
    <property type="evidence" value="ECO:0007669"/>
    <property type="project" value="InterPro"/>
</dbReference>
<dbReference type="SUPFAM" id="SSF55729">
    <property type="entry name" value="Acyl-CoA N-acyltransferases (Nat)"/>
    <property type="match status" value="1"/>
</dbReference>
<dbReference type="Pfam" id="PF00583">
    <property type="entry name" value="Acetyltransf_1"/>
    <property type="match status" value="1"/>
</dbReference>
<evidence type="ECO:0000313" key="2">
    <source>
        <dbReference type="EMBL" id="RGE56959.1"/>
    </source>
</evidence>
<proteinExistence type="predicted"/>
<evidence type="ECO:0000259" key="1">
    <source>
        <dbReference type="PROSITE" id="PS51186"/>
    </source>
</evidence>
<dbReference type="InterPro" id="IPR000182">
    <property type="entry name" value="GNAT_dom"/>
</dbReference>
<dbReference type="RefSeq" id="WP_117545389.1">
    <property type="nucleotide sequence ID" value="NZ_QVLV01000019.1"/>
</dbReference>
<dbReference type="InterPro" id="IPR016181">
    <property type="entry name" value="Acyl_CoA_acyltransferase"/>
</dbReference>
<dbReference type="PANTHER" id="PTHR42791:SF5">
    <property type="entry name" value="HYPOTHETICAL ACETYLTRANSFERASE (EUROFUNG)"/>
    <property type="match status" value="1"/>
</dbReference>
<protein>
    <submittedName>
        <fullName evidence="2">GNAT family N-acetyltransferase</fullName>
    </submittedName>
</protein>
<accession>A0A3E3HYT5</accession>
<dbReference type="AlphaFoldDB" id="A0A3E3HYT5"/>
<gene>
    <name evidence="2" type="ORF">DXC51_21505</name>
</gene>
<dbReference type="PANTHER" id="PTHR42791">
    <property type="entry name" value="GNAT FAMILY ACETYLTRANSFERASE"/>
    <property type="match status" value="1"/>
</dbReference>
<dbReference type="Proteomes" id="UP000260812">
    <property type="component" value="Unassembled WGS sequence"/>
</dbReference>
<organism evidence="2 3">
    <name type="scientific">Eisenbergiella massiliensis</name>
    <dbReference type="NCBI Taxonomy" id="1720294"/>
    <lineage>
        <taxon>Bacteria</taxon>
        <taxon>Bacillati</taxon>
        <taxon>Bacillota</taxon>
        <taxon>Clostridia</taxon>
        <taxon>Lachnospirales</taxon>
        <taxon>Lachnospiraceae</taxon>
        <taxon>Eisenbergiella</taxon>
    </lineage>
</organism>
<comment type="caution">
    <text evidence="2">The sequence shown here is derived from an EMBL/GenBank/DDBJ whole genome shotgun (WGS) entry which is preliminary data.</text>
</comment>
<dbReference type="GeneID" id="97989368"/>
<name>A0A3E3HYT5_9FIRM</name>
<dbReference type="EMBL" id="QVLV01000019">
    <property type="protein sequence ID" value="RGE56959.1"/>
    <property type="molecule type" value="Genomic_DNA"/>
</dbReference>
<feature type="domain" description="N-acetyltransferase" evidence="1">
    <location>
        <begin position="7"/>
        <end position="166"/>
    </location>
</feature>
<dbReference type="InterPro" id="IPR052523">
    <property type="entry name" value="Trichothecene_AcTrans"/>
</dbReference>
<dbReference type="Gene3D" id="3.40.630.30">
    <property type="match status" value="1"/>
</dbReference>
<dbReference type="PROSITE" id="PS51186">
    <property type="entry name" value="GNAT"/>
    <property type="match status" value="1"/>
</dbReference>
<reference evidence="2" key="1">
    <citation type="submission" date="2018-08" db="EMBL/GenBank/DDBJ databases">
        <title>A genome reference for cultivated species of the human gut microbiota.</title>
        <authorList>
            <person name="Zou Y."/>
            <person name="Xue W."/>
            <person name="Luo G."/>
        </authorList>
    </citation>
    <scope>NUCLEOTIDE SEQUENCE [LARGE SCALE GENOMIC DNA]</scope>
    <source>
        <strain evidence="2">TF05-5AC</strain>
    </source>
</reference>
<keyword evidence="2" id="KW-0808">Transferase</keyword>
<keyword evidence="3" id="KW-1185">Reference proteome</keyword>
<dbReference type="CDD" id="cd04301">
    <property type="entry name" value="NAT_SF"/>
    <property type="match status" value="1"/>
</dbReference>
<sequence length="166" mass="18639">MDIQSEFDFIKAAEKDIAMLTATRIQVLRAANGLELSVDMSAVEKESRDYYEKALRDGSHATYLVFDAELFVGAGGISFYRVMPTFHNPSGNKAYIMNMYTHPDYRRRGIASAVLDLLVKEALTRGVEHISLEATSMGRPLYTKFGFVPMKDEMILPEEFVNGGKL</sequence>